<feature type="transmembrane region" description="Helical" evidence="1">
    <location>
        <begin position="193"/>
        <end position="215"/>
    </location>
</feature>
<comment type="caution">
    <text evidence="2">The sequence shown here is derived from an EMBL/GenBank/DDBJ whole genome shotgun (WGS) entry which is preliminary data.</text>
</comment>
<evidence type="ECO:0000313" key="2">
    <source>
        <dbReference type="EMBL" id="MFC6951293.1"/>
    </source>
</evidence>
<dbReference type="GO" id="GO:0005886">
    <property type="term" value="C:plasma membrane"/>
    <property type="evidence" value="ECO:0007669"/>
    <property type="project" value="UniProtKB-SubCell"/>
</dbReference>
<dbReference type="PANTHER" id="PTHR37305:SF1">
    <property type="entry name" value="MEMBRANE PROTEIN"/>
    <property type="match status" value="1"/>
</dbReference>
<keyword evidence="1" id="KW-0472">Membrane</keyword>
<protein>
    <submittedName>
        <fullName evidence="2">ABC transporter permease subunit</fullName>
    </submittedName>
</protein>
<reference evidence="2 3" key="1">
    <citation type="journal article" date="2019" name="Int. J. Syst. Evol. Microbiol.">
        <title>The Global Catalogue of Microorganisms (GCM) 10K type strain sequencing project: providing services to taxonomists for standard genome sequencing and annotation.</title>
        <authorList>
            <consortium name="The Broad Institute Genomics Platform"/>
            <consortium name="The Broad Institute Genome Sequencing Center for Infectious Disease"/>
            <person name="Wu L."/>
            <person name="Ma J."/>
        </authorList>
    </citation>
    <scope>NUCLEOTIDE SEQUENCE [LARGE SCALE GENOMIC DNA]</scope>
    <source>
        <strain evidence="2 3">GX26</strain>
    </source>
</reference>
<evidence type="ECO:0000256" key="1">
    <source>
        <dbReference type="SAM" id="Phobius"/>
    </source>
</evidence>
<dbReference type="Pfam" id="PF12679">
    <property type="entry name" value="ABC2_membrane_2"/>
    <property type="match status" value="1"/>
</dbReference>
<dbReference type="AlphaFoldDB" id="A0ABD5V927"/>
<feature type="transmembrane region" description="Helical" evidence="1">
    <location>
        <begin position="12"/>
        <end position="33"/>
    </location>
</feature>
<feature type="transmembrane region" description="Helical" evidence="1">
    <location>
        <begin position="235"/>
        <end position="256"/>
    </location>
</feature>
<dbReference type="PANTHER" id="PTHR37305">
    <property type="entry name" value="INTEGRAL MEMBRANE PROTEIN-RELATED"/>
    <property type="match status" value="1"/>
</dbReference>
<feature type="transmembrane region" description="Helical" evidence="1">
    <location>
        <begin position="117"/>
        <end position="144"/>
    </location>
</feature>
<evidence type="ECO:0000313" key="3">
    <source>
        <dbReference type="Proteomes" id="UP001596395"/>
    </source>
</evidence>
<organism evidence="2 3">
    <name type="scientific">Halorubellus litoreus</name>
    <dbReference type="NCBI Taxonomy" id="755308"/>
    <lineage>
        <taxon>Archaea</taxon>
        <taxon>Methanobacteriati</taxon>
        <taxon>Methanobacteriota</taxon>
        <taxon>Stenosarchaea group</taxon>
        <taxon>Halobacteria</taxon>
        <taxon>Halobacteriales</taxon>
        <taxon>Halorubellaceae</taxon>
        <taxon>Halorubellus</taxon>
    </lineage>
</organism>
<name>A0ABD5V927_9EURY</name>
<dbReference type="EMBL" id="JBHSXN010000001">
    <property type="protein sequence ID" value="MFC6951293.1"/>
    <property type="molecule type" value="Genomic_DNA"/>
</dbReference>
<sequence length="262" mass="27987">MFEFARYYGRRRVKGTAVMTAGFAVLVALYVWMFPSISEGIDLDAYVASLPPALQQAFGLQSLNTIEGFLAAELYAFGWVLLLGIYFAYAAASLVADDVDRGRMDMLLSLPVTRSKVLLEKFASILVPLVVVNVVTPVVVYLAVLGIDESIAIADLAMVHALAVPYLLVAAGVGLLASVVFDRASVAQRVAAGGFFGFFLLDSVTAGTDVAWLGTLSPSRYYDPTAVLVSSEWDLQGAGVLLAAAVVLVLASRAYFQRKDVA</sequence>
<accession>A0ABD5V927</accession>
<feature type="transmembrane region" description="Helical" evidence="1">
    <location>
        <begin position="156"/>
        <end position="181"/>
    </location>
</feature>
<keyword evidence="1" id="KW-0812">Transmembrane</keyword>
<gene>
    <name evidence="2" type="ORF">ACFQGB_00325</name>
</gene>
<dbReference type="RefSeq" id="WP_336348331.1">
    <property type="nucleotide sequence ID" value="NZ_JAZAQL010000001.1"/>
</dbReference>
<feature type="transmembrane region" description="Helical" evidence="1">
    <location>
        <begin position="74"/>
        <end position="96"/>
    </location>
</feature>
<dbReference type="Proteomes" id="UP001596395">
    <property type="component" value="Unassembled WGS sequence"/>
</dbReference>
<keyword evidence="1" id="KW-1133">Transmembrane helix</keyword>
<proteinExistence type="predicted"/>
<keyword evidence="3" id="KW-1185">Reference proteome</keyword>